<gene>
    <name evidence="2" type="ORF">HJC23_002139</name>
</gene>
<accession>A0ABD3Q1G7</accession>
<dbReference type="Proteomes" id="UP001516023">
    <property type="component" value="Unassembled WGS sequence"/>
</dbReference>
<feature type="region of interest" description="Disordered" evidence="1">
    <location>
        <begin position="22"/>
        <end position="66"/>
    </location>
</feature>
<feature type="compositionally biased region" description="Polar residues" evidence="1">
    <location>
        <begin position="35"/>
        <end position="57"/>
    </location>
</feature>
<dbReference type="AlphaFoldDB" id="A0ABD3Q1G7"/>
<protein>
    <submittedName>
        <fullName evidence="2">Uncharacterized protein</fullName>
    </submittedName>
</protein>
<evidence type="ECO:0000313" key="2">
    <source>
        <dbReference type="EMBL" id="KAL3793892.1"/>
    </source>
</evidence>
<name>A0ABD3Q1G7_9STRA</name>
<keyword evidence="3" id="KW-1185">Reference proteome</keyword>
<evidence type="ECO:0000256" key="1">
    <source>
        <dbReference type="SAM" id="MobiDB-lite"/>
    </source>
</evidence>
<sequence length="248" mass="27650">MRKDNDDLITVSYQRYFPTRYRPQNKITIRPQAASGRSNTNSSKPNDGSSPAPTTDSPLALATPTANPPSVAKCVITMLPTLPIMARLDMRRWCRYRCPLDPLENSPWSTVSCLMRMGCNRINLETRWGVLEFGRCSRGKYLMNAKLLVEASVKTRDKLDFAMGKGNDGDVPKVSFIEDSREFPFLWRAISSSDYMFCVGNGLYSFHDGFKGGEDYPQSYNSLVSKFAKIEDFGLCPNGLVGIGIGGL</sequence>
<comment type="caution">
    <text evidence="2">The sequence shown here is derived from an EMBL/GenBank/DDBJ whole genome shotgun (WGS) entry which is preliminary data.</text>
</comment>
<proteinExistence type="predicted"/>
<organism evidence="2 3">
    <name type="scientific">Cyclotella cryptica</name>
    <dbReference type="NCBI Taxonomy" id="29204"/>
    <lineage>
        <taxon>Eukaryota</taxon>
        <taxon>Sar</taxon>
        <taxon>Stramenopiles</taxon>
        <taxon>Ochrophyta</taxon>
        <taxon>Bacillariophyta</taxon>
        <taxon>Coscinodiscophyceae</taxon>
        <taxon>Thalassiosirophycidae</taxon>
        <taxon>Stephanodiscales</taxon>
        <taxon>Stephanodiscaceae</taxon>
        <taxon>Cyclotella</taxon>
    </lineage>
</organism>
<dbReference type="EMBL" id="JABMIG020000086">
    <property type="protein sequence ID" value="KAL3793892.1"/>
    <property type="molecule type" value="Genomic_DNA"/>
</dbReference>
<reference evidence="2 3" key="1">
    <citation type="journal article" date="2020" name="G3 (Bethesda)">
        <title>Improved Reference Genome for Cyclotella cryptica CCMP332, a Model for Cell Wall Morphogenesis, Salinity Adaptation, and Lipid Production in Diatoms (Bacillariophyta).</title>
        <authorList>
            <person name="Roberts W.R."/>
            <person name="Downey K.M."/>
            <person name="Ruck E.C."/>
            <person name="Traller J.C."/>
            <person name="Alverson A.J."/>
        </authorList>
    </citation>
    <scope>NUCLEOTIDE SEQUENCE [LARGE SCALE GENOMIC DNA]</scope>
    <source>
        <strain evidence="2 3">CCMP332</strain>
    </source>
</reference>
<evidence type="ECO:0000313" key="3">
    <source>
        <dbReference type="Proteomes" id="UP001516023"/>
    </source>
</evidence>